<protein>
    <submittedName>
        <fullName evidence="4">Glycosyltransferase</fullName>
    </submittedName>
</protein>
<gene>
    <name evidence="4" type="ORF">E2605_17650</name>
</gene>
<dbReference type="CDD" id="cd03809">
    <property type="entry name" value="GT4_MtfB-like"/>
    <property type="match status" value="1"/>
</dbReference>
<dbReference type="OrthoDB" id="9792269at2"/>
<name>A0A4Y8KUY0_9BACT</name>
<dbReference type="Proteomes" id="UP000297861">
    <property type="component" value="Unassembled WGS sequence"/>
</dbReference>
<dbReference type="Pfam" id="PF13439">
    <property type="entry name" value="Glyco_transf_4"/>
    <property type="match status" value="1"/>
</dbReference>
<dbReference type="GO" id="GO:0016757">
    <property type="term" value="F:glycosyltransferase activity"/>
    <property type="evidence" value="ECO:0007669"/>
    <property type="project" value="InterPro"/>
</dbReference>
<dbReference type="PANTHER" id="PTHR46401:SF2">
    <property type="entry name" value="GLYCOSYLTRANSFERASE WBBK-RELATED"/>
    <property type="match status" value="1"/>
</dbReference>
<evidence type="ECO:0000313" key="5">
    <source>
        <dbReference type="Proteomes" id="UP000297861"/>
    </source>
</evidence>
<evidence type="ECO:0000313" key="4">
    <source>
        <dbReference type="EMBL" id="TFD93118.1"/>
    </source>
</evidence>
<dbReference type="STRING" id="1121485.GCA_000426485_00737"/>
<accession>A0A4Y8KUY0</accession>
<dbReference type="RefSeq" id="WP_134437393.1">
    <property type="nucleotide sequence ID" value="NZ_SOML01000014.1"/>
</dbReference>
<comment type="caution">
    <text evidence="4">The sequence shown here is derived from an EMBL/GenBank/DDBJ whole genome shotgun (WGS) entry which is preliminary data.</text>
</comment>
<organism evidence="4 5">
    <name type="scientific">Dysgonomonas capnocytophagoides</name>
    <dbReference type="NCBI Taxonomy" id="45254"/>
    <lineage>
        <taxon>Bacteria</taxon>
        <taxon>Pseudomonadati</taxon>
        <taxon>Bacteroidota</taxon>
        <taxon>Bacteroidia</taxon>
        <taxon>Bacteroidales</taxon>
        <taxon>Dysgonomonadaceae</taxon>
        <taxon>Dysgonomonas</taxon>
    </lineage>
</organism>
<reference evidence="4 5" key="1">
    <citation type="submission" date="2019-03" db="EMBL/GenBank/DDBJ databases">
        <title>San Antonio Military Medical Center submission to MRSN (WRAIR), pending publication.</title>
        <authorList>
            <person name="Blyth D.M."/>
            <person name="Mccarthy S.L."/>
            <person name="Schall S.E."/>
            <person name="Stam J.A."/>
            <person name="Ong A.C."/>
            <person name="Mcgann P.T."/>
        </authorList>
    </citation>
    <scope>NUCLEOTIDE SEQUENCE [LARGE SCALE GENOMIC DNA]</scope>
    <source>
        <strain evidence="4 5">MRSN571793</strain>
    </source>
</reference>
<dbReference type="InterPro" id="IPR001296">
    <property type="entry name" value="Glyco_trans_1"/>
</dbReference>
<dbReference type="EMBL" id="SOML01000014">
    <property type="protein sequence ID" value="TFD93118.1"/>
    <property type="molecule type" value="Genomic_DNA"/>
</dbReference>
<dbReference type="Gene3D" id="3.40.50.2000">
    <property type="entry name" value="Glycogen Phosphorylase B"/>
    <property type="match status" value="2"/>
</dbReference>
<dbReference type="AlphaFoldDB" id="A0A4Y8KUY0"/>
<evidence type="ECO:0000256" key="1">
    <source>
        <dbReference type="ARBA" id="ARBA00022679"/>
    </source>
</evidence>
<dbReference type="InterPro" id="IPR028098">
    <property type="entry name" value="Glyco_trans_4-like_N"/>
</dbReference>
<evidence type="ECO:0000259" key="2">
    <source>
        <dbReference type="Pfam" id="PF00534"/>
    </source>
</evidence>
<dbReference type="SUPFAM" id="SSF53756">
    <property type="entry name" value="UDP-Glycosyltransferase/glycogen phosphorylase"/>
    <property type="match status" value="1"/>
</dbReference>
<feature type="domain" description="Glycosyl transferase family 1" evidence="2">
    <location>
        <begin position="195"/>
        <end position="331"/>
    </location>
</feature>
<proteinExistence type="predicted"/>
<sequence length="365" mass="40942">MKIFVTGTRGIPHIQGGVETHCENLYPRIVGIGGDVTLIRRSCYVDENNKIRIFKGVKLKDTYAPRKKSLEAIVHTFLAVIYAFFKRADVIHFHAIGPSIFSPLAKVLGMKVVVTHHGADYEREKWGLFAKFILKTGERMAVLFADRIIVISDKVKNDVASKYGRTDDVYLIYNGVNKAHIIESASYISTLGLESRGYILALGRFVEEKGFHNLIDAYLESAAKDHYPLVIAGDADHATKYSIALKKKAKNSGVILPGMVTGDNLAELYSHARLFVLPTFHEGMPISLLEAMSYNLDVLVSNIPANMMLIRNDESLFNPHDIRVLSSKLDSKIQKGLVTKIYDLSDYNWDEIADKTFDVLNFTKK</sequence>
<feature type="domain" description="Glycosyltransferase subfamily 4-like N-terminal" evidence="3">
    <location>
        <begin position="16"/>
        <end position="177"/>
    </location>
</feature>
<keyword evidence="5" id="KW-1185">Reference proteome</keyword>
<evidence type="ECO:0000259" key="3">
    <source>
        <dbReference type="Pfam" id="PF13439"/>
    </source>
</evidence>
<keyword evidence="1 4" id="KW-0808">Transferase</keyword>
<dbReference type="PANTHER" id="PTHR46401">
    <property type="entry name" value="GLYCOSYLTRANSFERASE WBBK-RELATED"/>
    <property type="match status" value="1"/>
</dbReference>
<dbReference type="Pfam" id="PF00534">
    <property type="entry name" value="Glycos_transf_1"/>
    <property type="match status" value="1"/>
</dbReference>